<dbReference type="CDD" id="cd01492">
    <property type="entry name" value="Aos1_SUMO"/>
    <property type="match status" value="1"/>
</dbReference>
<comment type="caution">
    <text evidence="8">The sequence shown here is derived from an EMBL/GenBank/DDBJ whole genome shotgun (WGS) entry which is preliminary data.</text>
</comment>
<dbReference type="GO" id="GO:0005737">
    <property type="term" value="C:cytoplasm"/>
    <property type="evidence" value="ECO:0007669"/>
    <property type="project" value="TreeGrafter"/>
</dbReference>
<dbReference type="GO" id="GO:0016925">
    <property type="term" value="P:protein sumoylation"/>
    <property type="evidence" value="ECO:0007669"/>
    <property type="project" value="TreeGrafter"/>
</dbReference>
<dbReference type="InterPro" id="IPR035985">
    <property type="entry name" value="Ubiquitin-activating_enz"/>
</dbReference>
<dbReference type="InterPro" id="IPR045886">
    <property type="entry name" value="ThiF/MoeB/HesA"/>
</dbReference>
<feature type="domain" description="THIF-type NAD/FAD binding fold" evidence="7">
    <location>
        <begin position="26"/>
        <end position="324"/>
    </location>
</feature>
<dbReference type="SUPFAM" id="SSF69572">
    <property type="entry name" value="Activating enzymes of the ubiquitin-like proteins"/>
    <property type="match status" value="1"/>
</dbReference>
<keyword evidence="5" id="KW-0539">Nucleus</keyword>
<sequence length="341" mass="38182">MSSSNVIAENSSVQNAVITEDEAAIYDRQIRLWGLEAQQRMLSSKILVVGMRGLSNEVCKNLVLAGIGSLTILDDQKVTPEDLGAQFFLSANDIGKNRAVASRDRIRNLNPRVVVTADSDNLAKKSEEFFSKFDVICLTDCDLDTLIRVNEICRKFDKKLYASSTMGLFGYIFCDLNYHEETKEAKLDKEEPEVKRTKKETQYVSLETSLSKTDWAQVKFKKLKKISEVLWAIPIIWKFQQKEGRLPNPEDTSNDETSDFMKLRSISNEYLKSINVEPSLFTNGVSAEISPVCAIVGGILAQDILKALSQKGPPINNFFVFNGTDCSGIVYQVEPGKKVIP</sequence>
<protein>
    <recommendedName>
        <fullName evidence="6">Ubiquitin-like 1-activating enzyme E1A</fullName>
    </recommendedName>
</protein>
<proteinExistence type="inferred from homology"/>
<name>A0A9N9GH72_9GLOM</name>
<gene>
    <name evidence="8" type="ORF">ALEPTO_LOCUS8431</name>
</gene>
<dbReference type="Pfam" id="PF00899">
    <property type="entry name" value="ThiF"/>
    <property type="match status" value="1"/>
</dbReference>
<dbReference type="AlphaFoldDB" id="A0A9N9GH72"/>
<reference evidence="8" key="1">
    <citation type="submission" date="2021-06" db="EMBL/GenBank/DDBJ databases">
        <authorList>
            <person name="Kallberg Y."/>
            <person name="Tangrot J."/>
            <person name="Rosling A."/>
        </authorList>
    </citation>
    <scope>NUCLEOTIDE SEQUENCE</scope>
    <source>
        <strain evidence="8">FL130A</strain>
    </source>
</reference>
<accession>A0A9N9GH72</accession>
<evidence type="ECO:0000256" key="1">
    <source>
        <dbReference type="ARBA" id="ARBA00004123"/>
    </source>
</evidence>
<dbReference type="PANTHER" id="PTHR10953:SF162">
    <property type="entry name" value="SUMO-ACTIVATING ENZYME SUBUNIT 1"/>
    <property type="match status" value="1"/>
</dbReference>
<dbReference type="Gene3D" id="3.40.50.720">
    <property type="entry name" value="NAD(P)-binding Rossmann-like Domain"/>
    <property type="match status" value="1"/>
</dbReference>
<keyword evidence="4" id="KW-0833">Ubl conjugation pathway</keyword>
<dbReference type="InterPro" id="IPR000011">
    <property type="entry name" value="UBQ/SUMO-activ_enz_E1-like"/>
</dbReference>
<dbReference type="Proteomes" id="UP000789508">
    <property type="component" value="Unassembled WGS sequence"/>
</dbReference>
<comment type="pathway">
    <text evidence="2">Protein modification; protein sumoylation.</text>
</comment>
<dbReference type="OrthoDB" id="1708823at2759"/>
<evidence type="ECO:0000256" key="6">
    <source>
        <dbReference type="ARBA" id="ARBA00044354"/>
    </source>
</evidence>
<evidence type="ECO:0000313" key="9">
    <source>
        <dbReference type="Proteomes" id="UP000789508"/>
    </source>
</evidence>
<dbReference type="GO" id="GO:0019948">
    <property type="term" value="F:SUMO activating enzyme activity"/>
    <property type="evidence" value="ECO:0007669"/>
    <property type="project" value="TreeGrafter"/>
</dbReference>
<evidence type="ECO:0000313" key="8">
    <source>
        <dbReference type="EMBL" id="CAG8607816.1"/>
    </source>
</evidence>
<dbReference type="GO" id="GO:0031510">
    <property type="term" value="C:SUMO activating enzyme complex"/>
    <property type="evidence" value="ECO:0007669"/>
    <property type="project" value="TreeGrafter"/>
</dbReference>
<dbReference type="PRINTS" id="PR01849">
    <property type="entry name" value="UBIQUITINACT"/>
</dbReference>
<evidence type="ECO:0000256" key="4">
    <source>
        <dbReference type="ARBA" id="ARBA00022786"/>
    </source>
</evidence>
<keyword evidence="9" id="KW-1185">Reference proteome</keyword>
<evidence type="ECO:0000259" key="7">
    <source>
        <dbReference type="Pfam" id="PF00899"/>
    </source>
</evidence>
<evidence type="ECO:0000256" key="5">
    <source>
        <dbReference type="ARBA" id="ARBA00023242"/>
    </source>
</evidence>
<dbReference type="EMBL" id="CAJVPS010004785">
    <property type="protein sequence ID" value="CAG8607816.1"/>
    <property type="molecule type" value="Genomic_DNA"/>
</dbReference>
<evidence type="ECO:0000256" key="3">
    <source>
        <dbReference type="ARBA" id="ARBA00005673"/>
    </source>
</evidence>
<evidence type="ECO:0000256" key="2">
    <source>
        <dbReference type="ARBA" id="ARBA00004718"/>
    </source>
</evidence>
<comment type="similarity">
    <text evidence="3">Belongs to the ubiquitin-activating E1 family.</text>
</comment>
<dbReference type="InterPro" id="IPR000594">
    <property type="entry name" value="ThiF_NAD_FAD-bd"/>
</dbReference>
<organism evidence="8 9">
    <name type="scientific">Ambispora leptoticha</name>
    <dbReference type="NCBI Taxonomy" id="144679"/>
    <lineage>
        <taxon>Eukaryota</taxon>
        <taxon>Fungi</taxon>
        <taxon>Fungi incertae sedis</taxon>
        <taxon>Mucoromycota</taxon>
        <taxon>Glomeromycotina</taxon>
        <taxon>Glomeromycetes</taxon>
        <taxon>Archaeosporales</taxon>
        <taxon>Ambisporaceae</taxon>
        <taxon>Ambispora</taxon>
    </lineage>
</organism>
<dbReference type="PANTHER" id="PTHR10953">
    <property type="entry name" value="UBIQUITIN-ACTIVATING ENZYME E1"/>
    <property type="match status" value="1"/>
</dbReference>
<comment type="subcellular location">
    <subcellularLocation>
        <location evidence="1">Nucleus</location>
    </subcellularLocation>
</comment>